<dbReference type="Gene3D" id="3.40.1170.60">
    <property type="match status" value="1"/>
</dbReference>
<dbReference type="GO" id="GO:0003887">
    <property type="term" value="F:DNA-directed DNA polymerase activity"/>
    <property type="evidence" value="ECO:0007669"/>
    <property type="project" value="InterPro"/>
</dbReference>
<dbReference type="InterPro" id="IPR043128">
    <property type="entry name" value="Rev_trsase/Diguanyl_cyclase"/>
</dbReference>
<reference evidence="4" key="1">
    <citation type="submission" date="2009-08" db="EMBL/GenBank/DDBJ databases">
        <title>Annotation of Salpingoeca rosetta.</title>
        <authorList>
            <consortium name="The Broad Institute Genome Sequencing Platform"/>
            <person name="Russ C."/>
            <person name="Cuomo C."/>
            <person name="Burger G."/>
            <person name="Gray M.W."/>
            <person name="Holland P.W.H."/>
            <person name="King N."/>
            <person name="Lang F.B.F."/>
            <person name="Roger A.J."/>
            <person name="Ruiz-Trillo I."/>
            <person name="Young S.K."/>
            <person name="Zeng Q."/>
            <person name="Gargeya S."/>
            <person name="Alvarado L."/>
            <person name="Berlin A."/>
            <person name="Chapman S.B."/>
            <person name="Chen Z."/>
            <person name="Freedman E."/>
            <person name="Gellesch M."/>
            <person name="Goldberg J."/>
            <person name="Griggs A."/>
            <person name="Gujja S."/>
            <person name="Heilman E."/>
            <person name="Heiman D."/>
            <person name="Howarth C."/>
            <person name="Mehta T."/>
            <person name="Neiman D."/>
            <person name="Pearson M."/>
            <person name="Roberts A."/>
            <person name="Saif S."/>
            <person name="Shea T."/>
            <person name="Shenoy N."/>
            <person name="Sisk P."/>
            <person name="Stolte C."/>
            <person name="Sykes S."/>
            <person name="White J."/>
            <person name="Yandava C."/>
            <person name="Haas B."/>
            <person name="Nusbaum C."/>
            <person name="Birren B."/>
        </authorList>
    </citation>
    <scope>NUCLEOTIDE SEQUENCE [LARGE SCALE GENOMIC DNA]</scope>
    <source>
        <strain evidence="4">ATCC 50818</strain>
    </source>
</reference>
<dbReference type="InterPro" id="IPR001126">
    <property type="entry name" value="UmuC"/>
</dbReference>
<dbReference type="InterPro" id="IPR036775">
    <property type="entry name" value="DNA_pol_Y-fam_lit_finger_sf"/>
</dbReference>
<proteinExistence type="predicted"/>
<dbReference type="GO" id="GO:0019985">
    <property type="term" value="P:translesion synthesis"/>
    <property type="evidence" value="ECO:0007669"/>
    <property type="project" value="TreeGrafter"/>
</dbReference>
<feature type="domain" description="UmuC" evidence="3">
    <location>
        <begin position="27"/>
        <end position="375"/>
    </location>
</feature>
<dbReference type="GeneID" id="16067854"/>
<feature type="region of interest" description="Disordered" evidence="2">
    <location>
        <begin position="232"/>
        <end position="288"/>
    </location>
</feature>
<dbReference type="Gene3D" id="3.30.70.270">
    <property type="match status" value="1"/>
</dbReference>
<dbReference type="KEGG" id="sre:PTSG_11536"/>
<evidence type="ECO:0000313" key="4">
    <source>
        <dbReference type="EMBL" id="EGD72062.1"/>
    </source>
</evidence>
<keyword evidence="5" id="KW-1185">Reference proteome</keyword>
<dbReference type="AlphaFoldDB" id="F2TVG6"/>
<dbReference type="RefSeq" id="XP_004998634.1">
    <property type="nucleotide sequence ID" value="XM_004998577.1"/>
</dbReference>
<evidence type="ECO:0000256" key="1">
    <source>
        <dbReference type="ARBA" id="ARBA00022634"/>
    </source>
</evidence>
<dbReference type="PANTHER" id="PTHR46404">
    <property type="entry name" value="DNA POLYMERASE IOTA"/>
    <property type="match status" value="1"/>
</dbReference>
<evidence type="ECO:0000259" key="3">
    <source>
        <dbReference type="PROSITE" id="PS50173"/>
    </source>
</evidence>
<dbReference type="OrthoDB" id="447129at2759"/>
<dbReference type="FunCoup" id="F2TVG6">
    <property type="interactions" value="814"/>
</dbReference>
<dbReference type="EMBL" id="GL832955">
    <property type="protein sequence ID" value="EGD72062.1"/>
    <property type="molecule type" value="Genomic_DNA"/>
</dbReference>
<gene>
    <name evidence="4" type="ORF">PTSG_11536</name>
</gene>
<sequence>MEHREGGGARVLGGDAGELEQQCRRVIIHIDLDCFYAQVEMVAQPELCQKPVGIQQKTILATSNYIARQRGVGKMDSIRHAKQVCPDITIIKGEILTPFRLASEAIFTLLKAMLPRVPVQRLGLDEFFLDITDVVTGATSCTCMKLASTNTPGSEWTCSCPYAQLWSGPHPERRLQPDDTDLSPCTRPLVAAACEDAHGHVRLAQSVVPCLPVRGGGLSWYGHVKGVALSSGRFRRTPPAPAAKLSSSGNTANTNLSTEVLAATTATTTTTTTTAATTSTTSSTTPTAPAITAQEEQLGQADVRLLAIGTHVAARLRRLIFMRLGFTSCAGIGHNKAVAKVAGELNKPNQQTCVLPWMATAVFDAHGIRKIPGIGRAMRRKLESANITTLQHIRASPHAALAAVLGDKEARIATNLARGIDTSRVTMTGKPKSLSNEDNIGRCTDVTSVVVRLEPLVALLLTRVDEDFRLYNRYPSTLRFSICGKRYHDRHSRQRDVAPSVFQMEDKAARAQRVVDMCMQLLWRMVKKPLVISVINVAATNFVPYGSSTSLPALLQRASENAHEQRGAREADVKRAKVMQDNTQLESDTFTTAAVVAADHDADSFQCDVCGAILPLFCLAAHTQFHSMEAQDAENTDAP</sequence>
<dbReference type="InParanoid" id="F2TVG6"/>
<protein>
    <recommendedName>
        <fullName evidence="3">UmuC domain-containing protein</fullName>
    </recommendedName>
</protein>
<dbReference type="OMA" id="CKQVAVH"/>
<dbReference type="SUPFAM" id="SSF56672">
    <property type="entry name" value="DNA/RNA polymerases"/>
    <property type="match status" value="1"/>
</dbReference>
<dbReference type="Gene3D" id="1.10.150.20">
    <property type="entry name" value="5' to 3' exonuclease, C-terminal subdomain"/>
    <property type="match status" value="1"/>
</dbReference>
<dbReference type="PROSITE" id="PS50173">
    <property type="entry name" value="UMUC"/>
    <property type="match status" value="1"/>
</dbReference>
<accession>F2TVG6</accession>
<dbReference type="Proteomes" id="UP000007799">
    <property type="component" value="Unassembled WGS sequence"/>
</dbReference>
<dbReference type="InterPro" id="IPR043502">
    <property type="entry name" value="DNA/RNA_pol_sf"/>
</dbReference>
<evidence type="ECO:0000313" key="5">
    <source>
        <dbReference type="Proteomes" id="UP000007799"/>
    </source>
</evidence>
<dbReference type="InterPro" id="IPR053848">
    <property type="entry name" value="IMS_HHH_1"/>
</dbReference>
<evidence type="ECO:0000256" key="2">
    <source>
        <dbReference type="SAM" id="MobiDB-lite"/>
    </source>
</evidence>
<dbReference type="FunFam" id="3.40.1170.60:FF:000006">
    <property type="entry name" value="DNA polymerase iota"/>
    <property type="match status" value="1"/>
</dbReference>
<organism evidence="5">
    <name type="scientific">Salpingoeca rosetta (strain ATCC 50818 / BSB-021)</name>
    <dbReference type="NCBI Taxonomy" id="946362"/>
    <lineage>
        <taxon>Eukaryota</taxon>
        <taxon>Choanoflagellata</taxon>
        <taxon>Craspedida</taxon>
        <taxon>Salpingoecidae</taxon>
        <taxon>Salpingoeca</taxon>
    </lineage>
</organism>
<keyword evidence="1" id="KW-0237">DNA synthesis</keyword>
<dbReference type="Pfam" id="PF21999">
    <property type="entry name" value="IMS_HHH_1"/>
    <property type="match status" value="1"/>
</dbReference>
<dbReference type="STRING" id="946362.F2TVG6"/>
<dbReference type="Gene3D" id="3.30.1490.100">
    <property type="entry name" value="DNA polymerase, Y-family, little finger domain"/>
    <property type="match status" value="1"/>
</dbReference>
<dbReference type="PANTHER" id="PTHR46404:SF1">
    <property type="entry name" value="DNA POLYMERASE IOTA"/>
    <property type="match status" value="1"/>
</dbReference>
<dbReference type="GO" id="GO:0006281">
    <property type="term" value="P:DNA repair"/>
    <property type="evidence" value="ECO:0007669"/>
    <property type="project" value="InterPro"/>
</dbReference>
<dbReference type="PIRSF" id="PIRSF036603">
    <property type="entry name" value="DPol_eta"/>
    <property type="match status" value="1"/>
</dbReference>
<dbReference type="Pfam" id="PF00817">
    <property type="entry name" value="IMS"/>
    <property type="match status" value="1"/>
</dbReference>
<feature type="compositionally biased region" description="Low complexity" evidence="2">
    <location>
        <begin position="262"/>
        <end position="288"/>
    </location>
</feature>
<feature type="compositionally biased region" description="Polar residues" evidence="2">
    <location>
        <begin position="245"/>
        <end position="258"/>
    </location>
</feature>
<dbReference type="SUPFAM" id="SSF100879">
    <property type="entry name" value="Lesion bypass DNA polymerase (Y-family), little finger domain"/>
    <property type="match status" value="1"/>
</dbReference>
<dbReference type="eggNOG" id="KOG2095">
    <property type="taxonomic scope" value="Eukaryota"/>
</dbReference>
<dbReference type="GO" id="GO:0003684">
    <property type="term" value="F:damaged DNA binding"/>
    <property type="evidence" value="ECO:0007669"/>
    <property type="project" value="InterPro"/>
</dbReference>
<name>F2TVG6_SALR5</name>